<feature type="region of interest" description="Disordered" evidence="2">
    <location>
        <begin position="1"/>
        <end position="51"/>
    </location>
</feature>
<evidence type="ECO:0000256" key="1">
    <source>
        <dbReference type="ARBA" id="ARBA00022969"/>
    </source>
</evidence>
<evidence type="ECO:0000256" key="2">
    <source>
        <dbReference type="SAM" id="MobiDB-lite"/>
    </source>
</evidence>
<dbReference type="AlphaFoldDB" id="A0A1G6GPM6"/>
<evidence type="ECO:0000313" key="3">
    <source>
        <dbReference type="EMBL" id="SDB83894.1"/>
    </source>
</evidence>
<feature type="compositionally biased region" description="Basic and acidic residues" evidence="2">
    <location>
        <begin position="20"/>
        <end position="31"/>
    </location>
</feature>
<accession>A0A1G6GPM6</accession>
<organism evidence="3 4">
    <name type="scientific">Shouchella lonarensis</name>
    <dbReference type="NCBI Taxonomy" id="1464122"/>
    <lineage>
        <taxon>Bacteria</taxon>
        <taxon>Bacillati</taxon>
        <taxon>Bacillota</taxon>
        <taxon>Bacilli</taxon>
        <taxon>Bacillales</taxon>
        <taxon>Bacillaceae</taxon>
        <taxon>Shouchella</taxon>
    </lineage>
</organism>
<dbReference type="GO" id="GO:0030436">
    <property type="term" value="P:asexual sporulation"/>
    <property type="evidence" value="ECO:0007669"/>
    <property type="project" value="InterPro"/>
</dbReference>
<dbReference type="EMBL" id="FMYM01000001">
    <property type="protein sequence ID" value="SDB83894.1"/>
    <property type="molecule type" value="Genomic_DNA"/>
</dbReference>
<dbReference type="OrthoDB" id="2382188at2"/>
<sequence>MRNKAKGFPNHISFSGLKAEQIHRHLTKRADSSINAHHKERAHPSNHFKTP</sequence>
<dbReference type="Pfam" id="PF08176">
    <property type="entry name" value="SspK"/>
    <property type="match status" value="1"/>
</dbReference>
<dbReference type="GO" id="GO:0042601">
    <property type="term" value="C:endospore-forming forespore"/>
    <property type="evidence" value="ECO:0007669"/>
    <property type="project" value="InterPro"/>
</dbReference>
<name>A0A1G6GPM6_9BACI</name>
<protein>
    <submittedName>
        <fullName evidence="3">Small acid-soluble spore protein K (Minor)</fullName>
    </submittedName>
</protein>
<dbReference type="GO" id="GO:0030435">
    <property type="term" value="P:sporulation resulting in formation of a cellular spore"/>
    <property type="evidence" value="ECO:0007669"/>
    <property type="project" value="UniProtKB-KW"/>
</dbReference>
<keyword evidence="4" id="KW-1185">Reference proteome</keyword>
<feature type="compositionally biased region" description="Basic residues" evidence="2">
    <location>
        <begin position="36"/>
        <end position="51"/>
    </location>
</feature>
<evidence type="ECO:0000313" key="4">
    <source>
        <dbReference type="Proteomes" id="UP000242662"/>
    </source>
</evidence>
<proteinExistence type="predicted"/>
<dbReference type="Proteomes" id="UP000242662">
    <property type="component" value="Unassembled WGS sequence"/>
</dbReference>
<dbReference type="RefSeq" id="WP_090774545.1">
    <property type="nucleotide sequence ID" value="NZ_FMYM01000001.1"/>
</dbReference>
<reference evidence="4" key="1">
    <citation type="submission" date="2016-09" db="EMBL/GenBank/DDBJ databases">
        <authorList>
            <person name="Varghese N."/>
            <person name="Submissions S."/>
        </authorList>
    </citation>
    <scope>NUCLEOTIDE SEQUENCE [LARGE SCALE GENOMIC DNA]</scope>
    <source>
        <strain evidence="4">25nlg</strain>
    </source>
</reference>
<dbReference type="STRING" id="1464122.SAMN05421737_101333"/>
<gene>
    <name evidence="3" type="ORF">SAMN05421737_101333</name>
</gene>
<dbReference type="InterPro" id="IPR012611">
    <property type="entry name" value="SASP_SspK"/>
</dbReference>
<keyword evidence="1" id="KW-0749">Sporulation</keyword>